<dbReference type="EMBL" id="JAVDTT010000001">
    <property type="protein sequence ID" value="MDR6841029.1"/>
    <property type="molecule type" value="Genomic_DNA"/>
</dbReference>
<name>A0ABU1RQH1_9GAMM</name>
<gene>
    <name evidence="1" type="ORF">J2W94_001293</name>
</gene>
<comment type="caution">
    <text evidence="1">The sequence shown here is derived from an EMBL/GenBank/DDBJ whole genome shotgun (WGS) entry which is preliminary data.</text>
</comment>
<keyword evidence="2" id="KW-1185">Reference proteome</keyword>
<dbReference type="Gene3D" id="2.170.150.70">
    <property type="match status" value="1"/>
</dbReference>
<sequence>MALSLRCECGRVQGRVETDQVYVRAKCYCRDCQAYARWLDRPGVVDAQGGTDIVAMNPAAVHITSGDEQIACMSLSEKGLLRWYTVCCRTPLGNTPRDAKVSYVGIVTTGLSPAWEIDQAFGAQGEVVINAGSAAGKVKATPVGFVVGGWRILRNIVGARLRKQGPTLFFDGEGQPIRKVEVLSAAERAALGGNDA</sequence>
<proteinExistence type="predicted"/>
<dbReference type="InterPro" id="IPR046149">
    <property type="entry name" value="DUF6151"/>
</dbReference>
<reference evidence="1 2" key="1">
    <citation type="submission" date="2023-07" db="EMBL/GenBank/DDBJ databases">
        <title>Sorghum-associated microbial communities from plants grown in Nebraska, USA.</title>
        <authorList>
            <person name="Schachtman D."/>
        </authorList>
    </citation>
    <scope>NUCLEOTIDE SEQUENCE [LARGE SCALE GENOMIC DNA]</scope>
    <source>
        <strain evidence="1 2">BE107</strain>
    </source>
</reference>
<organism evidence="1 2">
    <name type="scientific">Pseudoxanthomonas sacheonensis</name>
    <dbReference type="NCBI Taxonomy" id="443615"/>
    <lineage>
        <taxon>Bacteria</taxon>
        <taxon>Pseudomonadati</taxon>
        <taxon>Pseudomonadota</taxon>
        <taxon>Gammaproteobacteria</taxon>
        <taxon>Lysobacterales</taxon>
        <taxon>Lysobacteraceae</taxon>
        <taxon>Pseudoxanthomonas</taxon>
    </lineage>
</organism>
<accession>A0ABU1RQH1</accession>
<evidence type="ECO:0008006" key="3">
    <source>
        <dbReference type="Google" id="ProtNLM"/>
    </source>
</evidence>
<dbReference type="Proteomes" id="UP001254759">
    <property type="component" value="Unassembled WGS sequence"/>
</dbReference>
<dbReference type="RefSeq" id="WP_310091287.1">
    <property type="nucleotide sequence ID" value="NZ_JAVDTT010000001.1"/>
</dbReference>
<evidence type="ECO:0000313" key="1">
    <source>
        <dbReference type="EMBL" id="MDR6841029.1"/>
    </source>
</evidence>
<evidence type="ECO:0000313" key="2">
    <source>
        <dbReference type="Proteomes" id="UP001254759"/>
    </source>
</evidence>
<dbReference type="Pfam" id="PF19648">
    <property type="entry name" value="DUF6151"/>
    <property type="match status" value="1"/>
</dbReference>
<protein>
    <recommendedName>
        <fullName evidence="3">CENP-V/GFA domain-containing protein</fullName>
    </recommendedName>
</protein>